<dbReference type="KEGG" id="salo:EF888_15140"/>
<dbReference type="OrthoDB" id="9816061at2"/>
<dbReference type="Gene3D" id="2.60.40.420">
    <property type="entry name" value="Cupredoxins - blue copper proteins"/>
    <property type="match status" value="1"/>
</dbReference>
<dbReference type="PANTHER" id="PTHR38439">
    <property type="entry name" value="AURACYANIN-B"/>
    <property type="match status" value="1"/>
</dbReference>
<dbReference type="InterPro" id="IPR050845">
    <property type="entry name" value="Cu-binding_ET"/>
</dbReference>
<feature type="signal peptide" evidence="3">
    <location>
        <begin position="1"/>
        <end position="21"/>
    </location>
</feature>
<keyword evidence="3" id="KW-0732">Signal</keyword>
<dbReference type="AlphaFoldDB" id="A0A316FYA5"/>
<gene>
    <name evidence="4" type="ORF">C8D95_113104</name>
</gene>
<name>A0A316FYA5_9RHOB</name>
<dbReference type="PANTHER" id="PTHR38439:SF3">
    <property type="entry name" value="COPPER-RESISTANT CUPROPROTEIN COPI"/>
    <property type="match status" value="1"/>
</dbReference>
<dbReference type="RefSeq" id="WP_109761036.1">
    <property type="nucleotide sequence ID" value="NZ_CP034588.1"/>
</dbReference>
<evidence type="ECO:0000256" key="1">
    <source>
        <dbReference type="ARBA" id="ARBA00022723"/>
    </source>
</evidence>
<comment type="caution">
    <text evidence="4">The sequence shown here is derived from an EMBL/GenBank/DDBJ whole genome shotgun (WGS) entry which is preliminary data.</text>
</comment>
<dbReference type="InterPro" id="IPR008972">
    <property type="entry name" value="Cupredoxin"/>
</dbReference>
<feature type="chain" id="PRO_5016414194" description="Biphenyl 2,3-dioxygenase" evidence="3">
    <location>
        <begin position="22"/>
        <end position="150"/>
    </location>
</feature>
<organism evidence="4 5">
    <name type="scientific">Silicimonas algicola</name>
    <dbReference type="NCBI Taxonomy" id="1826607"/>
    <lineage>
        <taxon>Bacteria</taxon>
        <taxon>Pseudomonadati</taxon>
        <taxon>Pseudomonadota</taxon>
        <taxon>Alphaproteobacteria</taxon>
        <taxon>Rhodobacterales</taxon>
        <taxon>Paracoccaceae</taxon>
    </lineage>
</organism>
<reference evidence="4 5" key="1">
    <citation type="submission" date="2018-05" db="EMBL/GenBank/DDBJ databases">
        <title>Genomic Encyclopedia of Type Strains, Phase IV (KMG-IV): sequencing the most valuable type-strain genomes for metagenomic binning, comparative biology and taxonomic classification.</title>
        <authorList>
            <person name="Goeker M."/>
        </authorList>
    </citation>
    <scope>NUCLEOTIDE SEQUENCE [LARGE SCALE GENOMIC DNA]</scope>
    <source>
        <strain evidence="4 5">DSM 103371</strain>
    </source>
</reference>
<evidence type="ECO:0000256" key="2">
    <source>
        <dbReference type="ARBA" id="ARBA00023008"/>
    </source>
</evidence>
<evidence type="ECO:0000313" key="5">
    <source>
        <dbReference type="Proteomes" id="UP000245390"/>
    </source>
</evidence>
<evidence type="ECO:0008006" key="6">
    <source>
        <dbReference type="Google" id="ProtNLM"/>
    </source>
</evidence>
<sequence length="150" mass="16487">MYAIRTIFGLSALVFATTATAEGDLSRANVIDVAIELGSNDEGMYFSPDNYEFETGQAYRLILTNVDEIKHEVALNEMGERIFTRKIEASDVDGNLITEVKGSIREVEVGPGRTVEWFIVPVQTTDGPVEITCEIPGHYESGMHASVVIN</sequence>
<proteinExistence type="predicted"/>
<evidence type="ECO:0000256" key="3">
    <source>
        <dbReference type="SAM" id="SignalP"/>
    </source>
</evidence>
<dbReference type="Proteomes" id="UP000245390">
    <property type="component" value="Unassembled WGS sequence"/>
</dbReference>
<dbReference type="SUPFAM" id="SSF49503">
    <property type="entry name" value="Cupredoxins"/>
    <property type="match status" value="1"/>
</dbReference>
<protein>
    <recommendedName>
        <fullName evidence="6">Biphenyl 2,3-dioxygenase</fullName>
    </recommendedName>
</protein>
<dbReference type="EMBL" id="QGGV01000013">
    <property type="protein sequence ID" value="PWK53579.1"/>
    <property type="molecule type" value="Genomic_DNA"/>
</dbReference>
<accession>A0A316FYA5</accession>
<keyword evidence="1" id="KW-0479">Metal-binding</keyword>
<evidence type="ECO:0000313" key="4">
    <source>
        <dbReference type="EMBL" id="PWK53579.1"/>
    </source>
</evidence>
<keyword evidence="2" id="KW-0186">Copper</keyword>
<dbReference type="GO" id="GO:0046872">
    <property type="term" value="F:metal ion binding"/>
    <property type="evidence" value="ECO:0007669"/>
    <property type="project" value="UniProtKB-KW"/>
</dbReference>
<keyword evidence="5" id="KW-1185">Reference proteome</keyword>